<dbReference type="GO" id="GO:0022627">
    <property type="term" value="C:cytosolic small ribosomal subunit"/>
    <property type="evidence" value="ECO:0007669"/>
    <property type="project" value="TreeGrafter"/>
</dbReference>
<dbReference type="SUPFAM" id="SSF54570">
    <property type="entry name" value="Ribosomal protein S19"/>
    <property type="match status" value="1"/>
</dbReference>
<dbReference type="HAMAP" id="MF_00531">
    <property type="entry name" value="Ribosomal_uS19"/>
    <property type="match status" value="1"/>
</dbReference>
<dbReference type="PANTHER" id="PTHR11880:SF2">
    <property type="entry name" value="SMALL RIBOSOMAL SUBUNIT PROTEIN US19"/>
    <property type="match status" value="1"/>
</dbReference>
<dbReference type="FunFam" id="3.30.860.10:FF:000002">
    <property type="entry name" value="40S ribosomal protein S15"/>
    <property type="match status" value="1"/>
</dbReference>
<evidence type="ECO:0008006" key="7">
    <source>
        <dbReference type="Google" id="ProtNLM"/>
    </source>
</evidence>
<evidence type="ECO:0000313" key="5">
    <source>
        <dbReference type="EMBL" id="RXW23998.1"/>
    </source>
</evidence>
<dbReference type="AlphaFoldDB" id="A0A4V1Q514"/>
<name>A0A4V1Q514_9AGAR</name>
<keyword evidence="2 4" id="KW-0689">Ribosomal protein</keyword>
<dbReference type="Proteomes" id="UP000290288">
    <property type="component" value="Unassembled WGS sequence"/>
</dbReference>
<dbReference type="Gene3D" id="3.30.860.10">
    <property type="entry name" value="30s Ribosomal Protein S19, Chain A"/>
    <property type="match status" value="1"/>
</dbReference>
<dbReference type="NCBIfam" id="NF003121">
    <property type="entry name" value="PRK04038.1"/>
    <property type="match status" value="1"/>
</dbReference>
<proteinExistence type="inferred from homology"/>
<evidence type="ECO:0000256" key="2">
    <source>
        <dbReference type="ARBA" id="ARBA00022980"/>
    </source>
</evidence>
<dbReference type="Pfam" id="PF00203">
    <property type="entry name" value="Ribosomal_S19"/>
    <property type="match status" value="1"/>
</dbReference>
<dbReference type="InterPro" id="IPR002222">
    <property type="entry name" value="Ribosomal_uS19"/>
</dbReference>
<organism evidence="5 6">
    <name type="scientific">Candolleomyces aberdarensis</name>
    <dbReference type="NCBI Taxonomy" id="2316362"/>
    <lineage>
        <taxon>Eukaryota</taxon>
        <taxon>Fungi</taxon>
        <taxon>Dikarya</taxon>
        <taxon>Basidiomycota</taxon>
        <taxon>Agaricomycotina</taxon>
        <taxon>Agaricomycetes</taxon>
        <taxon>Agaricomycetidae</taxon>
        <taxon>Agaricales</taxon>
        <taxon>Agaricineae</taxon>
        <taxon>Psathyrellaceae</taxon>
        <taxon>Candolleomyces</taxon>
    </lineage>
</organism>
<reference evidence="5 6" key="1">
    <citation type="submission" date="2019-01" db="EMBL/GenBank/DDBJ databases">
        <title>Draft genome sequence of Psathyrella aberdarensis IHI B618.</title>
        <authorList>
            <person name="Buettner E."/>
            <person name="Kellner H."/>
        </authorList>
    </citation>
    <scope>NUCLEOTIDE SEQUENCE [LARGE SCALE GENOMIC DNA]</scope>
    <source>
        <strain evidence="5 6">IHI B618</strain>
    </source>
</reference>
<dbReference type="PRINTS" id="PR00975">
    <property type="entry name" value="RIBOSOMALS19"/>
</dbReference>
<evidence type="ECO:0000313" key="6">
    <source>
        <dbReference type="Proteomes" id="UP000290288"/>
    </source>
</evidence>
<dbReference type="EMBL" id="SDEE01000028">
    <property type="protein sequence ID" value="RXW23998.1"/>
    <property type="molecule type" value="Genomic_DNA"/>
</dbReference>
<evidence type="ECO:0000256" key="4">
    <source>
        <dbReference type="RuleBase" id="RU003485"/>
    </source>
</evidence>
<keyword evidence="6" id="KW-1185">Reference proteome</keyword>
<dbReference type="PANTHER" id="PTHR11880">
    <property type="entry name" value="RIBOSOMAL PROTEIN S19P FAMILY MEMBER"/>
    <property type="match status" value="1"/>
</dbReference>
<dbReference type="STRING" id="2316362.A0A4V1Q514"/>
<gene>
    <name evidence="5" type="ORF">EST38_g1873</name>
</gene>
<comment type="similarity">
    <text evidence="1 4">Belongs to the universal ribosomal protein uS19 family.</text>
</comment>
<evidence type="ECO:0000256" key="1">
    <source>
        <dbReference type="ARBA" id="ARBA00007345"/>
    </source>
</evidence>
<keyword evidence="3 4" id="KW-0687">Ribonucleoprotein</keyword>
<accession>A0A4V1Q514</accession>
<dbReference type="NCBIfam" id="TIGR01025">
    <property type="entry name" value="uS19_arch"/>
    <property type="match status" value="1"/>
</dbReference>
<sequence>MSEVTDPTLAAELKKRRTFRTFSYRGIELDKLLDMSNEDFVELVHARARRRFQRGLKRRPMGLIKKLRKAKKEAPPNEKPAVVKTHLRDMIIVPEMIGSVVGIYNGKVFNSVEIKPEMTGHYLAEFSCSYRPVKHGRPGIGATHCKFDIHSIALGTDAQLIVSLSPSNPISVPIHPPQVKAWTAFIEFSYTFSCGSYLYTCPSLMTMQDKIKPHTWDMAVATVGIVALKVAVNESLSVEVNFG</sequence>
<dbReference type="GO" id="GO:0000028">
    <property type="term" value="P:ribosomal small subunit assembly"/>
    <property type="evidence" value="ECO:0007669"/>
    <property type="project" value="TreeGrafter"/>
</dbReference>
<evidence type="ECO:0000256" key="3">
    <source>
        <dbReference type="ARBA" id="ARBA00023274"/>
    </source>
</evidence>
<dbReference type="GO" id="GO:0003735">
    <property type="term" value="F:structural constituent of ribosome"/>
    <property type="evidence" value="ECO:0007669"/>
    <property type="project" value="InterPro"/>
</dbReference>
<dbReference type="OrthoDB" id="10258210at2759"/>
<protein>
    <recommendedName>
        <fullName evidence="7">40S ribosomal protein S15</fullName>
    </recommendedName>
</protein>
<comment type="caution">
    <text evidence="5">The sequence shown here is derived from an EMBL/GenBank/DDBJ whole genome shotgun (WGS) entry which is preliminary data.</text>
</comment>
<dbReference type="InterPro" id="IPR005713">
    <property type="entry name" value="Ribosomal_uS19_euk/arc"/>
</dbReference>
<dbReference type="InterPro" id="IPR023575">
    <property type="entry name" value="Ribosomal_uS19_SF"/>
</dbReference>
<dbReference type="GO" id="GO:0006412">
    <property type="term" value="P:translation"/>
    <property type="evidence" value="ECO:0007669"/>
    <property type="project" value="InterPro"/>
</dbReference>